<proteinExistence type="predicted"/>
<gene>
    <name evidence="1" type="ORF">HanXRQr2_Chr15g0693211</name>
</gene>
<dbReference type="Proteomes" id="UP000215914">
    <property type="component" value="Unassembled WGS sequence"/>
</dbReference>
<reference evidence="1" key="2">
    <citation type="submission" date="2020-06" db="EMBL/GenBank/DDBJ databases">
        <title>Helianthus annuus Genome sequencing and assembly Release 2.</title>
        <authorList>
            <person name="Gouzy J."/>
            <person name="Langlade N."/>
            <person name="Munos S."/>
        </authorList>
    </citation>
    <scope>NUCLEOTIDE SEQUENCE</scope>
    <source>
        <tissue evidence="1">Leaves</tissue>
    </source>
</reference>
<dbReference type="Gramene" id="mRNA:HanXRQr2_Chr15g0693211">
    <property type="protein sequence ID" value="CDS:HanXRQr2_Chr15g0693211.1"/>
    <property type="gene ID" value="HanXRQr2_Chr15g0693211"/>
</dbReference>
<organism evidence="1 2">
    <name type="scientific">Helianthus annuus</name>
    <name type="common">Common sunflower</name>
    <dbReference type="NCBI Taxonomy" id="4232"/>
    <lineage>
        <taxon>Eukaryota</taxon>
        <taxon>Viridiplantae</taxon>
        <taxon>Streptophyta</taxon>
        <taxon>Embryophyta</taxon>
        <taxon>Tracheophyta</taxon>
        <taxon>Spermatophyta</taxon>
        <taxon>Magnoliopsida</taxon>
        <taxon>eudicotyledons</taxon>
        <taxon>Gunneridae</taxon>
        <taxon>Pentapetalae</taxon>
        <taxon>asterids</taxon>
        <taxon>campanulids</taxon>
        <taxon>Asterales</taxon>
        <taxon>Asteraceae</taxon>
        <taxon>Asteroideae</taxon>
        <taxon>Heliantheae alliance</taxon>
        <taxon>Heliantheae</taxon>
        <taxon>Helianthus</taxon>
    </lineage>
</organism>
<protein>
    <submittedName>
        <fullName evidence="1">Uncharacterized protein</fullName>
    </submittedName>
</protein>
<name>A0A9K3E1I6_HELAN</name>
<dbReference type="AlphaFoldDB" id="A0A9K3E1I6"/>
<accession>A0A9K3E1I6</accession>
<reference evidence="1" key="1">
    <citation type="journal article" date="2017" name="Nature">
        <title>The sunflower genome provides insights into oil metabolism, flowering and Asterid evolution.</title>
        <authorList>
            <person name="Badouin H."/>
            <person name="Gouzy J."/>
            <person name="Grassa C.J."/>
            <person name="Murat F."/>
            <person name="Staton S.E."/>
            <person name="Cottret L."/>
            <person name="Lelandais-Briere C."/>
            <person name="Owens G.L."/>
            <person name="Carrere S."/>
            <person name="Mayjonade B."/>
            <person name="Legrand L."/>
            <person name="Gill N."/>
            <person name="Kane N.C."/>
            <person name="Bowers J.E."/>
            <person name="Hubner S."/>
            <person name="Bellec A."/>
            <person name="Berard A."/>
            <person name="Berges H."/>
            <person name="Blanchet N."/>
            <person name="Boniface M.C."/>
            <person name="Brunel D."/>
            <person name="Catrice O."/>
            <person name="Chaidir N."/>
            <person name="Claudel C."/>
            <person name="Donnadieu C."/>
            <person name="Faraut T."/>
            <person name="Fievet G."/>
            <person name="Helmstetter N."/>
            <person name="King M."/>
            <person name="Knapp S.J."/>
            <person name="Lai Z."/>
            <person name="Le Paslier M.C."/>
            <person name="Lippi Y."/>
            <person name="Lorenzon L."/>
            <person name="Mandel J.R."/>
            <person name="Marage G."/>
            <person name="Marchand G."/>
            <person name="Marquand E."/>
            <person name="Bret-Mestries E."/>
            <person name="Morien E."/>
            <person name="Nambeesan S."/>
            <person name="Nguyen T."/>
            <person name="Pegot-Espagnet P."/>
            <person name="Pouilly N."/>
            <person name="Raftis F."/>
            <person name="Sallet E."/>
            <person name="Schiex T."/>
            <person name="Thomas J."/>
            <person name="Vandecasteele C."/>
            <person name="Vares D."/>
            <person name="Vear F."/>
            <person name="Vautrin S."/>
            <person name="Crespi M."/>
            <person name="Mangin B."/>
            <person name="Burke J.M."/>
            <person name="Salse J."/>
            <person name="Munos S."/>
            <person name="Vincourt P."/>
            <person name="Rieseberg L.H."/>
            <person name="Langlade N.B."/>
        </authorList>
    </citation>
    <scope>NUCLEOTIDE SEQUENCE</scope>
    <source>
        <tissue evidence="1">Leaves</tissue>
    </source>
</reference>
<dbReference type="EMBL" id="MNCJ02000330">
    <property type="protein sequence ID" value="KAF5764537.1"/>
    <property type="molecule type" value="Genomic_DNA"/>
</dbReference>
<keyword evidence="2" id="KW-1185">Reference proteome</keyword>
<sequence>MDLPFQQPIHNHSLIILLHRTFLRRLDHHIIRSPTVVAIILPARVKRAHQ</sequence>
<evidence type="ECO:0000313" key="1">
    <source>
        <dbReference type="EMBL" id="KAF5764537.1"/>
    </source>
</evidence>
<evidence type="ECO:0000313" key="2">
    <source>
        <dbReference type="Proteomes" id="UP000215914"/>
    </source>
</evidence>
<comment type="caution">
    <text evidence="1">The sequence shown here is derived from an EMBL/GenBank/DDBJ whole genome shotgun (WGS) entry which is preliminary data.</text>
</comment>